<evidence type="ECO:0000313" key="5">
    <source>
        <dbReference type="EMBL" id="KAE9144955.1"/>
    </source>
</evidence>
<dbReference type="AlphaFoldDB" id="A0A6A3YSW6"/>
<evidence type="ECO:0000313" key="6">
    <source>
        <dbReference type="EMBL" id="KAE9205195.1"/>
    </source>
</evidence>
<evidence type="ECO:0000313" key="10">
    <source>
        <dbReference type="EMBL" id="KAE9344962.1"/>
    </source>
</evidence>
<evidence type="ECO:0000313" key="9">
    <source>
        <dbReference type="EMBL" id="KAE9304696.1"/>
    </source>
</evidence>
<dbReference type="Proteomes" id="UP000437068">
    <property type="component" value="Unassembled WGS sequence"/>
</dbReference>
<dbReference type="Proteomes" id="UP000460718">
    <property type="component" value="Unassembled WGS sequence"/>
</dbReference>
<evidence type="ECO:0000313" key="11">
    <source>
        <dbReference type="Proteomes" id="UP000429523"/>
    </source>
</evidence>
<reference evidence="11 12" key="1">
    <citation type="submission" date="2018-08" db="EMBL/GenBank/DDBJ databases">
        <title>Genomic investigation of the strawberry pathogen Phytophthora fragariae indicates pathogenicity is determined by transcriptional variation in three key races.</title>
        <authorList>
            <person name="Adams T.M."/>
            <person name="Armitage A.D."/>
            <person name="Sobczyk M.K."/>
            <person name="Bates H.J."/>
            <person name="Dunwell J.M."/>
            <person name="Nellist C.F."/>
            <person name="Harrison R.J."/>
        </authorList>
    </citation>
    <scope>NUCLEOTIDE SEQUENCE [LARGE SCALE GENOMIC DNA]</scope>
    <source>
        <strain evidence="9 13">A4</strain>
        <strain evidence="7 14">BC-1</strain>
        <strain evidence="8 18">BC-23</strain>
        <strain evidence="6 12">NOV-27</strain>
        <strain evidence="5 15">NOV-5</strain>
        <strain evidence="4 16">NOV-71</strain>
        <strain evidence="10 19">NOV-77</strain>
        <strain evidence="2 11">NOV-9</strain>
        <strain evidence="3 17">SCRP245</strain>
    </source>
</reference>
<dbReference type="EMBL" id="QXGA01000503">
    <property type="protein sequence ID" value="KAE9144955.1"/>
    <property type="molecule type" value="Genomic_DNA"/>
</dbReference>
<evidence type="ECO:0008006" key="20">
    <source>
        <dbReference type="Google" id="ProtNLM"/>
    </source>
</evidence>
<evidence type="ECO:0000313" key="8">
    <source>
        <dbReference type="EMBL" id="KAE9224777.1"/>
    </source>
</evidence>
<organism evidence="7 14">
    <name type="scientific">Phytophthora fragariae</name>
    <dbReference type="NCBI Taxonomy" id="53985"/>
    <lineage>
        <taxon>Eukaryota</taxon>
        <taxon>Sar</taxon>
        <taxon>Stramenopiles</taxon>
        <taxon>Oomycota</taxon>
        <taxon>Peronosporomycetes</taxon>
        <taxon>Peronosporales</taxon>
        <taxon>Peronosporaceae</taxon>
        <taxon>Phytophthora</taxon>
    </lineage>
</organism>
<evidence type="ECO:0000313" key="3">
    <source>
        <dbReference type="EMBL" id="KAE9005793.1"/>
    </source>
</evidence>
<feature type="region of interest" description="Disordered" evidence="1">
    <location>
        <begin position="94"/>
        <end position="119"/>
    </location>
</feature>
<keyword evidence="12" id="KW-1185">Reference proteome</keyword>
<dbReference type="EMBL" id="QXFZ01000798">
    <property type="protein sequence ID" value="KAE9104469.1"/>
    <property type="molecule type" value="Genomic_DNA"/>
</dbReference>
<evidence type="ECO:0000313" key="2">
    <source>
        <dbReference type="EMBL" id="KAE8936675.1"/>
    </source>
</evidence>
<dbReference type="EMBL" id="QXGF01000697">
    <property type="protein sequence ID" value="KAE8936675.1"/>
    <property type="molecule type" value="Genomic_DNA"/>
</dbReference>
<accession>A0A6A3YSW6</accession>
<evidence type="ECO:0000313" key="14">
    <source>
        <dbReference type="Proteomes" id="UP000440367"/>
    </source>
</evidence>
<dbReference type="Proteomes" id="UP000440732">
    <property type="component" value="Unassembled WGS sequence"/>
</dbReference>
<dbReference type="Proteomes" id="UP000433483">
    <property type="component" value="Unassembled WGS sequence"/>
</dbReference>
<dbReference type="SUPFAM" id="SSF57756">
    <property type="entry name" value="Retrovirus zinc finger-like domains"/>
    <property type="match status" value="1"/>
</dbReference>
<dbReference type="Proteomes" id="UP000440367">
    <property type="component" value="Unassembled WGS sequence"/>
</dbReference>
<dbReference type="Proteomes" id="UP000441208">
    <property type="component" value="Unassembled WGS sequence"/>
</dbReference>
<dbReference type="EMBL" id="QXGB01000751">
    <property type="protein sequence ID" value="KAE9205195.1"/>
    <property type="molecule type" value="Genomic_DNA"/>
</dbReference>
<evidence type="ECO:0000313" key="4">
    <source>
        <dbReference type="EMBL" id="KAE9104469.1"/>
    </source>
</evidence>
<dbReference type="EMBL" id="QXFY01000416">
    <property type="protein sequence ID" value="KAE9344962.1"/>
    <property type="molecule type" value="Genomic_DNA"/>
</dbReference>
<evidence type="ECO:0000313" key="18">
    <source>
        <dbReference type="Proteomes" id="UP000476176"/>
    </source>
</evidence>
<evidence type="ECO:0000313" key="15">
    <source>
        <dbReference type="Proteomes" id="UP000440732"/>
    </source>
</evidence>
<proteinExistence type="predicted"/>
<dbReference type="OrthoDB" id="10565604at2759"/>
<evidence type="ECO:0000256" key="1">
    <source>
        <dbReference type="SAM" id="MobiDB-lite"/>
    </source>
</evidence>
<evidence type="ECO:0000313" key="12">
    <source>
        <dbReference type="Proteomes" id="UP000433483"/>
    </source>
</evidence>
<dbReference type="EMBL" id="QXGC01000682">
    <property type="protein sequence ID" value="KAE9224777.1"/>
    <property type="molecule type" value="Genomic_DNA"/>
</dbReference>
<evidence type="ECO:0000313" key="16">
    <source>
        <dbReference type="Proteomes" id="UP000441208"/>
    </source>
</evidence>
<dbReference type="Proteomes" id="UP000476176">
    <property type="component" value="Unassembled WGS sequence"/>
</dbReference>
<gene>
    <name evidence="9" type="ORF">PF001_g12929</name>
    <name evidence="7" type="ORF">PF002_g15116</name>
    <name evidence="8" type="ORF">PF004_g12108</name>
    <name evidence="6" type="ORF">PF005_g13493</name>
    <name evidence="5" type="ORF">PF006_g10154</name>
    <name evidence="4" type="ORF">PF007_g14045</name>
    <name evidence="10" type="ORF">PF008_g8976</name>
    <name evidence="2" type="ORF">PF009_g13404</name>
    <name evidence="3" type="ORF">PF011_g11878</name>
</gene>
<sequence length="119" mass="13321">MYKVEASLNDARVRRWRWRLETAASSSHLSAAGGQVFADPLTSKEARLANLRRWEMSKRKTTVSYSKEGDMCYYCHQLGHHLHECELKRADLENDNPVVDQNDGNNGSSAAGEGNAQPA</sequence>
<dbReference type="Proteomes" id="UP000429523">
    <property type="component" value="Unassembled WGS sequence"/>
</dbReference>
<dbReference type="EMBL" id="QXFW01000671">
    <property type="protein sequence ID" value="KAE9005793.1"/>
    <property type="molecule type" value="Genomic_DNA"/>
</dbReference>
<evidence type="ECO:0000313" key="13">
    <source>
        <dbReference type="Proteomes" id="UP000437068"/>
    </source>
</evidence>
<feature type="compositionally biased region" description="Low complexity" evidence="1">
    <location>
        <begin position="102"/>
        <end position="119"/>
    </location>
</feature>
<evidence type="ECO:0000313" key="19">
    <source>
        <dbReference type="Proteomes" id="UP000486351"/>
    </source>
</evidence>
<protein>
    <recommendedName>
        <fullName evidence="20">CCHC-type domain-containing protein</fullName>
    </recommendedName>
</protein>
<dbReference type="GO" id="GO:0008270">
    <property type="term" value="F:zinc ion binding"/>
    <property type="evidence" value="ECO:0007669"/>
    <property type="project" value="InterPro"/>
</dbReference>
<evidence type="ECO:0000313" key="17">
    <source>
        <dbReference type="Proteomes" id="UP000460718"/>
    </source>
</evidence>
<dbReference type="GO" id="GO:0003676">
    <property type="term" value="F:nucleic acid binding"/>
    <property type="evidence" value="ECO:0007669"/>
    <property type="project" value="InterPro"/>
</dbReference>
<dbReference type="EMBL" id="QXGE01000739">
    <property type="protein sequence ID" value="KAE9304696.1"/>
    <property type="molecule type" value="Genomic_DNA"/>
</dbReference>
<dbReference type="EMBL" id="QXGD01000835">
    <property type="protein sequence ID" value="KAE9222922.1"/>
    <property type="molecule type" value="Genomic_DNA"/>
</dbReference>
<dbReference type="InterPro" id="IPR036875">
    <property type="entry name" value="Znf_CCHC_sf"/>
</dbReference>
<dbReference type="Proteomes" id="UP000486351">
    <property type="component" value="Unassembled WGS sequence"/>
</dbReference>
<comment type="caution">
    <text evidence="7">The sequence shown here is derived from an EMBL/GenBank/DDBJ whole genome shotgun (WGS) entry which is preliminary data.</text>
</comment>
<name>A0A6A3YSW6_9STRA</name>
<evidence type="ECO:0000313" key="7">
    <source>
        <dbReference type="EMBL" id="KAE9222922.1"/>
    </source>
</evidence>